<dbReference type="PANTHER" id="PTHR43003">
    <property type="entry name" value="DNA-3-METHYLADENINE GLYCOSYLASE"/>
    <property type="match status" value="1"/>
</dbReference>
<dbReference type="SMART" id="SM00478">
    <property type="entry name" value="ENDO3c"/>
    <property type="match status" value="1"/>
</dbReference>
<dbReference type="InterPro" id="IPR003265">
    <property type="entry name" value="HhH-GPD_domain"/>
</dbReference>
<comment type="caution">
    <text evidence="7">The sequence shown here is derived from an EMBL/GenBank/DDBJ whole genome shotgun (WGS) entry which is preliminary data.</text>
</comment>
<accession>A0ABW0EAX5</accession>
<dbReference type="PANTHER" id="PTHR43003:SF5">
    <property type="entry name" value="DNA-3-METHYLADENINE GLYCOSYLASE"/>
    <property type="match status" value="1"/>
</dbReference>
<protein>
    <recommendedName>
        <fullName evidence="3">DNA-3-methyladenine glycosylase II</fullName>
        <ecNumber evidence="3">3.2.2.21</ecNumber>
    </recommendedName>
</protein>
<evidence type="ECO:0000256" key="2">
    <source>
        <dbReference type="ARBA" id="ARBA00010817"/>
    </source>
</evidence>
<keyword evidence="5" id="KW-0234">DNA repair</keyword>
<proteinExistence type="inferred from homology"/>
<dbReference type="EC" id="3.2.2.21" evidence="3"/>
<evidence type="ECO:0000256" key="4">
    <source>
        <dbReference type="ARBA" id="ARBA00022763"/>
    </source>
</evidence>
<dbReference type="EMBL" id="JBHSKT010000003">
    <property type="protein sequence ID" value="MFC5270388.1"/>
    <property type="molecule type" value="Genomic_DNA"/>
</dbReference>
<evidence type="ECO:0000259" key="6">
    <source>
        <dbReference type="SMART" id="SM00478"/>
    </source>
</evidence>
<organism evidence="7 8">
    <name type="scientific">Adhaeribacter terreus</name>
    <dbReference type="NCBI Taxonomy" id="529703"/>
    <lineage>
        <taxon>Bacteria</taxon>
        <taxon>Pseudomonadati</taxon>
        <taxon>Bacteroidota</taxon>
        <taxon>Cytophagia</taxon>
        <taxon>Cytophagales</taxon>
        <taxon>Hymenobacteraceae</taxon>
        <taxon>Adhaeribacter</taxon>
    </lineage>
</organism>
<feature type="domain" description="HhH-GPD" evidence="6">
    <location>
        <begin position="44"/>
        <end position="199"/>
    </location>
</feature>
<dbReference type="InterPro" id="IPR051912">
    <property type="entry name" value="Alkylbase_DNA_Glycosylase/TA"/>
</dbReference>
<dbReference type="InterPro" id="IPR011257">
    <property type="entry name" value="DNA_glycosylase"/>
</dbReference>
<dbReference type="PROSITE" id="PS00516">
    <property type="entry name" value="ALKYLBASE_DNA_GLYCOS"/>
    <property type="match status" value="1"/>
</dbReference>
<evidence type="ECO:0000256" key="1">
    <source>
        <dbReference type="ARBA" id="ARBA00000086"/>
    </source>
</evidence>
<dbReference type="RefSeq" id="WP_378016759.1">
    <property type="nucleotide sequence ID" value="NZ_JBHSKT010000003.1"/>
</dbReference>
<evidence type="ECO:0000313" key="7">
    <source>
        <dbReference type="EMBL" id="MFC5270388.1"/>
    </source>
</evidence>
<keyword evidence="8" id="KW-1185">Reference proteome</keyword>
<name>A0ABW0EAX5_9BACT</name>
<dbReference type="CDD" id="cd00056">
    <property type="entry name" value="ENDO3c"/>
    <property type="match status" value="1"/>
</dbReference>
<dbReference type="Gene3D" id="1.10.340.30">
    <property type="entry name" value="Hypothetical protein, domain 2"/>
    <property type="match status" value="1"/>
</dbReference>
<evidence type="ECO:0000313" key="8">
    <source>
        <dbReference type="Proteomes" id="UP001596161"/>
    </source>
</evidence>
<dbReference type="InterPro" id="IPR000035">
    <property type="entry name" value="Alkylbase_DNA_glycsylse_CS"/>
</dbReference>
<dbReference type="SUPFAM" id="SSF48150">
    <property type="entry name" value="DNA-glycosylase"/>
    <property type="match status" value="1"/>
</dbReference>
<reference evidence="8" key="1">
    <citation type="journal article" date="2019" name="Int. J. Syst. Evol. Microbiol.">
        <title>The Global Catalogue of Microorganisms (GCM) 10K type strain sequencing project: providing services to taxonomists for standard genome sequencing and annotation.</title>
        <authorList>
            <consortium name="The Broad Institute Genomics Platform"/>
            <consortium name="The Broad Institute Genome Sequencing Center for Infectious Disease"/>
            <person name="Wu L."/>
            <person name="Ma J."/>
        </authorList>
    </citation>
    <scope>NUCLEOTIDE SEQUENCE [LARGE SCALE GENOMIC DNA]</scope>
    <source>
        <strain evidence="8">KACC 12602</strain>
    </source>
</reference>
<sequence>MPYQKAIEHLNSDPIIAALIATLPPIEIKPEEPDFYLTLLRSVVGQQLSVKAAATIYGRFINLFPSKYPNPEEVLLLLDEQLRGVGLSGQKSGYVRAVAEFKKSGKLEPEVISHLEDEALIKHLTSIKGVGRWTAEMLLMFALGRHDVFPADDLGIQNAMKKRYGLTSEKKELRKQMFEIAENWKPYRTLASKYLWKSLNNTPG</sequence>
<dbReference type="Pfam" id="PF00730">
    <property type="entry name" value="HhH-GPD"/>
    <property type="match status" value="1"/>
</dbReference>
<evidence type="ECO:0000256" key="5">
    <source>
        <dbReference type="ARBA" id="ARBA00023204"/>
    </source>
</evidence>
<gene>
    <name evidence="7" type="ORF">ACFPIB_07200</name>
</gene>
<keyword evidence="4" id="KW-0227">DNA damage</keyword>
<comment type="catalytic activity">
    <reaction evidence="1">
        <text>Hydrolysis of alkylated DNA, releasing 3-methyladenine, 3-methylguanine, 7-methylguanine and 7-methyladenine.</text>
        <dbReference type="EC" id="3.2.2.21"/>
    </reaction>
</comment>
<evidence type="ECO:0000256" key="3">
    <source>
        <dbReference type="ARBA" id="ARBA00012000"/>
    </source>
</evidence>
<dbReference type="Proteomes" id="UP001596161">
    <property type="component" value="Unassembled WGS sequence"/>
</dbReference>
<comment type="similarity">
    <text evidence="2">Belongs to the alkylbase DNA glycosidase AlkA family.</text>
</comment>
<dbReference type="Gene3D" id="1.10.1670.40">
    <property type="match status" value="1"/>
</dbReference>